<name>M3AS01_SPHMS</name>
<protein>
    <submittedName>
        <fullName evidence="1">Uncharacterized protein</fullName>
    </submittedName>
</protein>
<dbReference type="GeneID" id="27899917"/>
<proteinExistence type="predicted"/>
<accession>M3AS01</accession>
<dbReference type="Proteomes" id="UP000016931">
    <property type="component" value="Unassembled WGS sequence"/>
</dbReference>
<evidence type="ECO:0000313" key="2">
    <source>
        <dbReference type="Proteomes" id="UP000016931"/>
    </source>
</evidence>
<dbReference type="EMBL" id="KB456271">
    <property type="protein sequence ID" value="EMF08284.1"/>
    <property type="molecule type" value="Genomic_DNA"/>
</dbReference>
<dbReference type="RefSeq" id="XP_016756405.1">
    <property type="nucleotide sequence ID" value="XM_016902780.1"/>
</dbReference>
<sequence length="255" mass="27886">MTRAAVAVVVAAAAASAVHKNVRWKRLWKRFDGFVAIQKKDVRDYKSTQKQHGDENGKRAGADAAEEKTALFRLGATFLRHRMISKGSEELLLQAIAGCNNMMKRAMITPDHSAIVHNANSPWYDHVSRASDCLTATASTAGHFRTASYHSSRVGTSTDKKEAATGMVEASTDPLALTAATADCATSNPPAFEMHPTIQYPAQARSETTTSQHETNWKISLETRSEQENGEEALQGFSQHDVNQRLICGEISCRP</sequence>
<gene>
    <name evidence="1" type="ORF">SEPMUDRAFT_136479</name>
</gene>
<evidence type="ECO:0000313" key="1">
    <source>
        <dbReference type="EMBL" id="EMF08284.1"/>
    </source>
</evidence>
<organism evidence="1 2">
    <name type="scientific">Sphaerulina musiva (strain SO2202)</name>
    <name type="common">Poplar stem canker fungus</name>
    <name type="synonym">Septoria musiva</name>
    <dbReference type="NCBI Taxonomy" id="692275"/>
    <lineage>
        <taxon>Eukaryota</taxon>
        <taxon>Fungi</taxon>
        <taxon>Dikarya</taxon>
        <taxon>Ascomycota</taxon>
        <taxon>Pezizomycotina</taxon>
        <taxon>Dothideomycetes</taxon>
        <taxon>Dothideomycetidae</taxon>
        <taxon>Mycosphaerellales</taxon>
        <taxon>Mycosphaerellaceae</taxon>
        <taxon>Sphaerulina</taxon>
    </lineage>
</organism>
<keyword evidence="2" id="KW-1185">Reference proteome</keyword>
<dbReference type="AlphaFoldDB" id="M3AS01"/>
<dbReference type="HOGENOM" id="CLU_1090579_0_0_1"/>
<reference evidence="1 2" key="1">
    <citation type="journal article" date="2012" name="PLoS Pathog.">
        <title>Diverse lifestyles and strategies of plant pathogenesis encoded in the genomes of eighteen Dothideomycetes fungi.</title>
        <authorList>
            <person name="Ohm R.A."/>
            <person name="Feau N."/>
            <person name="Henrissat B."/>
            <person name="Schoch C.L."/>
            <person name="Horwitz B.A."/>
            <person name="Barry K.W."/>
            <person name="Condon B.J."/>
            <person name="Copeland A.C."/>
            <person name="Dhillon B."/>
            <person name="Glaser F."/>
            <person name="Hesse C.N."/>
            <person name="Kosti I."/>
            <person name="LaButti K."/>
            <person name="Lindquist E.A."/>
            <person name="Lucas S."/>
            <person name="Salamov A.A."/>
            <person name="Bradshaw R.E."/>
            <person name="Ciuffetti L."/>
            <person name="Hamelin R.C."/>
            <person name="Kema G.H.J."/>
            <person name="Lawrence C."/>
            <person name="Scott J.A."/>
            <person name="Spatafora J.W."/>
            <person name="Turgeon B.G."/>
            <person name="de Wit P.J.G.M."/>
            <person name="Zhong S."/>
            <person name="Goodwin S.B."/>
            <person name="Grigoriev I.V."/>
        </authorList>
    </citation>
    <scope>NUCLEOTIDE SEQUENCE [LARGE SCALE GENOMIC DNA]</scope>
    <source>
        <strain evidence="1 2">SO2202</strain>
    </source>
</reference>